<dbReference type="EMBL" id="JAIXNE010000004">
    <property type="protein sequence ID" value="MCA6077473.1"/>
    <property type="molecule type" value="Genomic_DNA"/>
</dbReference>
<protein>
    <recommendedName>
        <fullName evidence="4">tRNA uridine(34) hydroxylase</fullName>
        <ecNumber evidence="4">1.14.-.-</ecNumber>
    </recommendedName>
    <alternativeName>
        <fullName evidence="4">tRNA hydroxylation protein O</fullName>
    </alternativeName>
</protein>
<evidence type="ECO:0000256" key="4">
    <source>
        <dbReference type="HAMAP-Rule" id="MF_00469"/>
    </source>
</evidence>
<dbReference type="GO" id="GO:0006400">
    <property type="term" value="P:tRNA modification"/>
    <property type="evidence" value="ECO:0007669"/>
    <property type="project" value="UniProtKB-UniRule"/>
</dbReference>
<dbReference type="PANTHER" id="PTHR43846:SF1">
    <property type="entry name" value="TRNA URIDINE(34) HYDROXYLASE"/>
    <property type="match status" value="1"/>
</dbReference>
<keyword evidence="2 4" id="KW-0560">Oxidoreductase</keyword>
<keyword evidence="9" id="KW-1185">Reference proteome</keyword>
<dbReference type="RefSeq" id="WP_225698273.1">
    <property type="nucleotide sequence ID" value="NZ_JAIXNE010000002.1"/>
</dbReference>
<dbReference type="AlphaFoldDB" id="A0A9X1HSD1"/>
<dbReference type="Proteomes" id="UP001139409">
    <property type="component" value="Unassembled WGS sequence"/>
</dbReference>
<gene>
    <name evidence="4" type="primary">trhO</name>
    <name evidence="6" type="ORF">LDX50_09815</name>
    <name evidence="7" type="ORF">LDX50_15785</name>
    <name evidence="8" type="ORF">LDX50_21505</name>
</gene>
<name>A0A9X1HSD1_9BACT</name>
<dbReference type="HAMAP" id="MF_00469">
    <property type="entry name" value="TrhO"/>
    <property type="match status" value="1"/>
</dbReference>
<dbReference type="Gene3D" id="3.40.250.10">
    <property type="entry name" value="Rhodanese-like domain"/>
    <property type="match status" value="1"/>
</dbReference>
<accession>A0A9X1HSD1</accession>
<dbReference type="NCBIfam" id="NF001133">
    <property type="entry name" value="PRK00142.1-1"/>
    <property type="match status" value="1"/>
</dbReference>
<sequence>MILHNRVNRDVLKEQIRNSTRKRTTLSFYRYVQLSDPASYRDQLFIDFSKLEVLGRIYVAHEGINAQISVPDDRFEEFRQFIEESAELTGIRLNIAVDDDGKSFYKLKIQIRKKIVADGLNDETFDVTKRGTHLSAEDFNRLAQDPNTIIIDMRNHYESEVGHFENAICPDVDTFREALPLVEDMLADQKDKNLVMYCTGGIRCEKASAYYKHKGFKNVFQLDGGIIEYARQVEQKQLPNLFKGKNFVFDERLGERISDDIISVCHQCGKPADTHTNCVNEACHLLFIQCAECAEKMEGCCSTECVEVIHLPEEEQKALRKKVNLGRQVYRKGRSPKLLFKGSTELKTENK</sequence>
<evidence type="ECO:0000259" key="5">
    <source>
        <dbReference type="PROSITE" id="PS50206"/>
    </source>
</evidence>
<reference evidence="7" key="1">
    <citation type="submission" date="2021-09" db="EMBL/GenBank/DDBJ databases">
        <title>Fulvivirga sp. isolated from coastal sediment.</title>
        <authorList>
            <person name="Yu H."/>
        </authorList>
    </citation>
    <scope>NUCLEOTIDE SEQUENCE</scope>
    <source>
        <strain evidence="7">1062</strain>
    </source>
</reference>
<dbReference type="Pfam" id="PF17773">
    <property type="entry name" value="UPF0176_N"/>
    <property type="match status" value="1"/>
</dbReference>
<evidence type="ECO:0000313" key="9">
    <source>
        <dbReference type="Proteomes" id="UP001139409"/>
    </source>
</evidence>
<dbReference type="PANTHER" id="PTHR43846">
    <property type="entry name" value="UPF0176 PROTEIN YCEA"/>
    <property type="match status" value="1"/>
</dbReference>
<dbReference type="Gene3D" id="3.30.70.100">
    <property type="match status" value="1"/>
</dbReference>
<dbReference type="EMBL" id="JAIXNE010000003">
    <property type="protein sequence ID" value="MCA6076345.1"/>
    <property type="molecule type" value="Genomic_DNA"/>
</dbReference>
<evidence type="ECO:0000313" key="6">
    <source>
        <dbReference type="EMBL" id="MCA6075168.1"/>
    </source>
</evidence>
<organism evidence="7 9">
    <name type="scientific">Fulvivirga sedimenti</name>
    <dbReference type="NCBI Taxonomy" id="2879465"/>
    <lineage>
        <taxon>Bacteria</taxon>
        <taxon>Pseudomonadati</taxon>
        <taxon>Bacteroidota</taxon>
        <taxon>Cytophagia</taxon>
        <taxon>Cytophagales</taxon>
        <taxon>Fulvivirgaceae</taxon>
        <taxon>Fulvivirga</taxon>
    </lineage>
</organism>
<evidence type="ECO:0000256" key="1">
    <source>
        <dbReference type="ARBA" id="ARBA00022694"/>
    </source>
</evidence>
<feature type="domain" description="Rhodanese" evidence="5">
    <location>
        <begin position="144"/>
        <end position="238"/>
    </location>
</feature>
<comment type="catalytic activity">
    <reaction evidence="4">
        <text>uridine(34) in tRNA + AH2 + O2 = 5-hydroxyuridine(34) in tRNA + A + H2O</text>
        <dbReference type="Rhea" id="RHEA:64224"/>
        <dbReference type="Rhea" id="RHEA-COMP:11727"/>
        <dbReference type="Rhea" id="RHEA-COMP:13381"/>
        <dbReference type="ChEBI" id="CHEBI:13193"/>
        <dbReference type="ChEBI" id="CHEBI:15377"/>
        <dbReference type="ChEBI" id="CHEBI:15379"/>
        <dbReference type="ChEBI" id="CHEBI:17499"/>
        <dbReference type="ChEBI" id="CHEBI:65315"/>
        <dbReference type="ChEBI" id="CHEBI:136877"/>
    </reaction>
</comment>
<dbReference type="PROSITE" id="PS50206">
    <property type="entry name" value="RHODANESE_3"/>
    <property type="match status" value="1"/>
</dbReference>
<dbReference type="SUPFAM" id="SSF52821">
    <property type="entry name" value="Rhodanese/Cell cycle control phosphatase"/>
    <property type="match status" value="1"/>
</dbReference>
<dbReference type="InterPro" id="IPR001763">
    <property type="entry name" value="Rhodanese-like_dom"/>
</dbReference>
<comment type="similarity">
    <text evidence="4">Belongs to the TrhO family.</text>
</comment>
<dbReference type="EMBL" id="JAIXNE010000002">
    <property type="protein sequence ID" value="MCA6075168.1"/>
    <property type="molecule type" value="Genomic_DNA"/>
</dbReference>
<evidence type="ECO:0000313" key="8">
    <source>
        <dbReference type="EMBL" id="MCA6077473.1"/>
    </source>
</evidence>
<dbReference type="InterPro" id="IPR040503">
    <property type="entry name" value="TRHO_N"/>
</dbReference>
<dbReference type="EC" id="1.14.-.-" evidence="4"/>
<dbReference type="InterPro" id="IPR036873">
    <property type="entry name" value="Rhodanese-like_dom_sf"/>
</dbReference>
<dbReference type="CDD" id="cd01518">
    <property type="entry name" value="RHOD_YceA"/>
    <property type="match status" value="1"/>
</dbReference>
<dbReference type="SMART" id="SM00450">
    <property type="entry name" value="RHOD"/>
    <property type="match status" value="1"/>
</dbReference>
<dbReference type="InterPro" id="IPR022111">
    <property type="entry name" value="Rhodanese_C"/>
</dbReference>
<evidence type="ECO:0000313" key="7">
    <source>
        <dbReference type="EMBL" id="MCA6076345.1"/>
    </source>
</evidence>
<evidence type="ECO:0000256" key="3">
    <source>
        <dbReference type="ARBA" id="ARBA00045625"/>
    </source>
</evidence>
<proteinExistence type="inferred from homology"/>
<keyword evidence="1 4" id="KW-0819">tRNA processing</keyword>
<dbReference type="GO" id="GO:0016705">
    <property type="term" value="F:oxidoreductase activity, acting on paired donors, with incorporation or reduction of molecular oxygen"/>
    <property type="evidence" value="ECO:0007669"/>
    <property type="project" value="UniProtKB-UniRule"/>
</dbReference>
<evidence type="ECO:0000256" key="2">
    <source>
        <dbReference type="ARBA" id="ARBA00023002"/>
    </source>
</evidence>
<comment type="function">
    <text evidence="3">Catalyzes oxygen-dependent 5-hydroxyuridine (ho5U) modification at position 34 in tRNAs, the first step in 5-carboxymethoxyuridine (cmo5U) biosynthesis. May be part of an alternate pathway, which is able to bypass cmo5U biogenesis in a subset of tRNAs under aerobic conditions.</text>
</comment>
<dbReference type="InterPro" id="IPR020936">
    <property type="entry name" value="TrhO"/>
</dbReference>
<dbReference type="Pfam" id="PF00581">
    <property type="entry name" value="Rhodanese"/>
    <property type="match status" value="1"/>
</dbReference>
<dbReference type="Pfam" id="PF12368">
    <property type="entry name" value="Rhodanese_C"/>
    <property type="match status" value="1"/>
</dbReference>
<comment type="caution">
    <text evidence="7">The sequence shown here is derived from an EMBL/GenBank/DDBJ whole genome shotgun (WGS) entry which is preliminary data.</text>
</comment>